<evidence type="ECO:0000259" key="3">
    <source>
        <dbReference type="PROSITE" id="PS50103"/>
    </source>
</evidence>
<protein>
    <recommendedName>
        <fullName evidence="3">C3H1-type domain-containing protein</fullName>
    </recommendedName>
</protein>
<dbReference type="Gene3D" id="3.30.1370.210">
    <property type="match status" value="1"/>
</dbReference>
<evidence type="ECO:0000313" key="4">
    <source>
        <dbReference type="EMBL" id="KMZ87486.1"/>
    </source>
</evidence>
<evidence type="ECO:0000313" key="5">
    <source>
        <dbReference type="Proteomes" id="UP000053327"/>
    </source>
</evidence>
<feature type="domain" description="C3H1-type" evidence="3">
    <location>
        <begin position="29"/>
        <end position="57"/>
    </location>
</feature>
<evidence type="ECO:0000256" key="1">
    <source>
        <dbReference type="PROSITE-ProRule" id="PRU00723"/>
    </source>
</evidence>
<sequence>MCYTFLSGSYCEASKCTFAHTEEELRGSGKALRLCTKYFLDGYCAKADKCPMAHNINQLDPSVKFSSSELMNRMYNEEVEEAEEEEEEEEGEGGGDEPSFYTRKTNKKRDESESNDGDNGNADINGGDPLSVNSNLYIVKDEEETPPEGNKNRYAGMGHLEGGEKDARGSHRNAFNFLKGHGKKTYSECLLEGRGGA</sequence>
<dbReference type="Proteomes" id="UP000053327">
    <property type="component" value="Unassembled WGS sequence"/>
</dbReference>
<accession>A0A0J9SXD6</accession>
<keyword evidence="1" id="KW-0863">Zinc-finger</keyword>
<feature type="compositionally biased region" description="Acidic residues" evidence="2">
    <location>
        <begin position="77"/>
        <end position="95"/>
    </location>
</feature>
<proteinExistence type="predicted"/>
<feature type="region of interest" description="Disordered" evidence="2">
    <location>
        <begin position="77"/>
        <end position="170"/>
    </location>
</feature>
<feature type="compositionally biased region" description="Low complexity" evidence="2">
    <location>
        <begin position="117"/>
        <end position="128"/>
    </location>
</feature>
<organism evidence="4 5">
    <name type="scientific">Plasmodium vivax (strain Brazil I)</name>
    <dbReference type="NCBI Taxonomy" id="1033975"/>
    <lineage>
        <taxon>Eukaryota</taxon>
        <taxon>Sar</taxon>
        <taxon>Alveolata</taxon>
        <taxon>Apicomplexa</taxon>
        <taxon>Aconoidasida</taxon>
        <taxon>Haemosporida</taxon>
        <taxon>Plasmodiidae</taxon>
        <taxon>Plasmodium</taxon>
        <taxon>Plasmodium (Plasmodium)</taxon>
    </lineage>
</organism>
<keyword evidence="1" id="KW-0479">Metal-binding</keyword>
<dbReference type="PROSITE" id="PS50103">
    <property type="entry name" value="ZF_C3H1"/>
    <property type="match status" value="1"/>
</dbReference>
<dbReference type="GO" id="GO:0008270">
    <property type="term" value="F:zinc ion binding"/>
    <property type="evidence" value="ECO:0007669"/>
    <property type="project" value="UniProtKB-KW"/>
</dbReference>
<feature type="zinc finger region" description="C3H1-type" evidence="1">
    <location>
        <begin position="29"/>
        <end position="57"/>
    </location>
</feature>
<name>A0A0J9SXD6_PLAV1</name>
<evidence type="ECO:0000256" key="2">
    <source>
        <dbReference type="SAM" id="MobiDB-lite"/>
    </source>
</evidence>
<dbReference type="InterPro" id="IPR000571">
    <property type="entry name" value="Znf_CCCH"/>
</dbReference>
<gene>
    <name evidence="4" type="ORF">PVBG_04195</name>
</gene>
<reference evidence="4 5" key="1">
    <citation type="submission" date="2011-08" db="EMBL/GenBank/DDBJ databases">
        <title>The Genome Sequence of Plasmodium vivax Brazil I.</title>
        <authorList>
            <consortium name="The Broad Institute Genome Sequencing Platform"/>
            <consortium name="The Broad Institute Genome Sequencing Center for Infectious Disease"/>
            <person name="Neafsey D."/>
            <person name="Carlton J."/>
            <person name="Barnwell J."/>
            <person name="Collins W."/>
            <person name="Escalante A."/>
            <person name="Mullikin J."/>
            <person name="Saul A."/>
            <person name="Guigo R."/>
            <person name="Camara F."/>
            <person name="Young S.K."/>
            <person name="Zeng Q."/>
            <person name="Gargeya S."/>
            <person name="Fitzgerald M."/>
            <person name="Haas B."/>
            <person name="Abouelleil A."/>
            <person name="Alvarado L."/>
            <person name="Arachchi H.M."/>
            <person name="Berlin A."/>
            <person name="Brown A."/>
            <person name="Chapman S.B."/>
            <person name="Chen Z."/>
            <person name="Dunbar C."/>
            <person name="Freedman E."/>
            <person name="Gearin G."/>
            <person name="Gellesch M."/>
            <person name="Goldberg J."/>
            <person name="Griggs A."/>
            <person name="Gujja S."/>
            <person name="Heiman D."/>
            <person name="Howarth C."/>
            <person name="Larson L."/>
            <person name="Lui A."/>
            <person name="MacDonald P.J.P."/>
            <person name="Montmayeur A."/>
            <person name="Murphy C."/>
            <person name="Neiman D."/>
            <person name="Pearson M."/>
            <person name="Priest M."/>
            <person name="Roberts A."/>
            <person name="Saif S."/>
            <person name="Shea T."/>
            <person name="Shenoy N."/>
            <person name="Sisk P."/>
            <person name="Stolte C."/>
            <person name="Sykes S."/>
            <person name="Wortman J."/>
            <person name="Nusbaum C."/>
            <person name="Birren B."/>
        </authorList>
    </citation>
    <scope>NUCLEOTIDE SEQUENCE [LARGE SCALE GENOMIC DNA]</scope>
    <source>
        <strain evidence="4 5">Brazil I</strain>
    </source>
</reference>
<dbReference type="EMBL" id="KQ234798">
    <property type="protein sequence ID" value="KMZ87486.1"/>
    <property type="molecule type" value="Genomic_DNA"/>
</dbReference>
<dbReference type="AlphaFoldDB" id="A0A0J9SXD6"/>
<keyword evidence="1" id="KW-0862">Zinc</keyword>